<keyword evidence="3" id="KW-0217">Developmental protein</keyword>
<dbReference type="OrthoDB" id="9988752at2759"/>
<dbReference type="InterPro" id="IPR015943">
    <property type="entry name" value="WD40/YVTN_repeat-like_dom_sf"/>
</dbReference>
<evidence type="ECO:0000313" key="17">
    <source>
        <dbReference type="Proteomes" id="UP000494206"/>
    </source>
</evidence>
<evidence type="ECO:0000256" key="2">
    <source>
        <dbReference type="ARBA" id="ARBA00009492"/>
    </source>
</evidence>
<keyword evidence="8 13" id="KW-0472">Membrane</keyword>
<evidence type="ECO:0000256" key="3">
    <source>
        <dbReference type="ARBA" id="ARBA00022473"/>
    </source>
</evidence>
<protein>
    <recommendedName>
        <fullName evidence="11">Semaphorin-1A</fullName>
    </recommendedName>
</protein>
<dbReference type="Gene3D" id="2.130.10.10">
    <property type="entry name" value="YVTN repeat-like/Quinoprotein amine dehydrogenase"/>
    <property type="match status" value="1"/>
</dbReference>
<evidence type="ECO:0000256" key="9">
    <source>
        <dbReference type="ARBA" id="ARBA00023157"/>
    </source>
</evidence>
<feature type="domain" description="Sema" evidence="15">
    <location>
        <begin position="26"/>
        <end position="489"/>
    </location>
</feature>
<dbReference type="GO" id="GO:0007411">
    <property type="term" value="P:axon guidance"/>
    <property type="evidence" value="ECO:0007669"/>
    <property type="project" value="TreeGrafter"/>
</dbReference>
<dbReference type="PANTHER" id="PTHR11036">
    <property type="entry name" value="SEMAPHORIN"/>
    <property type="match status" value="1"/>
</dbReference>
<reference evidence="16 17" key="1">
    <citation type="submission" date="2020-04" db="EMBL/GenBank/DDBJ databases">
        <authorList>
            <person name="Laetsch R D."/>
            <person name="Stevens L."/>
            <person name="Kumar S."/>
            <person name="Blaxter L. M."/>
        </authorList>
    </citation>
    <scope>NUCLEOTIDE SEQUENCE [LARGE SCALE GENOMIC DNA]</scope>
</reference>
<dbReference type="Gene3D" id="3.30.1680.10">
    <property type="entry name" value="ligand-binding face of the semaphorins, domain 2"/>
    <property type="match status" value="1"/>
</dbReference>
<keyword evidence="17" id="KW-1185">Reference proteome</keyword>
<keyword evidence="7 13" id="KW-1133">Transmembrane helix</keyword>
<organism evidence="16 17">
    <name type="scientific">Caenorhabditis bovis</name>
    <dbReference type="NCBI Taxonomy" id="2654633"/>
    <lineage>
        <taxon>Eukaryota</taxon>
        <taxon>Metazoa</taxon>
        <taxon>Ecdysozoa</taxon>
        <taxon>Nematoda</taxon>
        <taxon>Chromadorea</taxon>
        <taxon>Rhabditida</taxon>
        <taxon>Rhabditina</taxon>
        <taxon>Rhabditomorpha</taxon>
        <taxon>Rhabditoidea</taxon>
        <taxon>Rhabditidae</taxon>
        <taxon>Peloderinae</taxon>
        <taxon>Caenorhabditis</taxon>
    </lineage>
</organism>
<evidence type="ECO:0000256" key="7">
    <source>
        <dbReference type="ARBA" id="ARBA00022989"/>
    </source>
</evidence>
<dbReference type="InterPro" id="IPR002165">
    <property type="entry name" value="Plexin_repeat"/>
</dbReference>
<evidence type="ECO:0000256" key="13">
    <source>
        <dbReference type="SAM" id="Phobius"/>
    </source>
</evidence>
<comment type="similarity">
    <text evidence="2">Belongs to the semaphorin family.</text>
</comment>
<sequence length="712" mass="78027">MDCYSRFVTLLLYFVHLNCANVVNLRPKQIVNSVGLGDRFGGTGTNLDESDHFKLLAADGESLLVGARNAVYNLSLTSLTVNHKIDWKPPAEHIEECMMKGKTKMDCQNYIRVLVRKSSGVSLVCGTHAFAPKCREYSTTDTGVQNTRQFDGQGISPYDPRHNSSALYIAETNQLYTATVTDFAGNDALIYRKSISSEVRSGNVRTQKDDTTVLDSPNFVSSFAYKEHVYFWFREIATEAIDNNEEEQIYARVARVCKRDKGGARPANERWTSFLKARLNCSLPSSSSPFYFNELKAVSEPIASGPNDHTVYAVFTTPDSPVRMSAVCAFSMKKIRDEFEYGSFKHQKSAQAMWVPYGGHEIPKPRPGSCVTDSTKLPEATVTFALRNPLMHKAIDSISPPLIVEGSDRAELTQIAVLSHVQAVNNNLYDIIYIGTSDGRVLKIVENAGNATIIQSTSVFSRGVPVVNLLTSRTNIVVVSSDEIASIPVANCGQQSSCSRCVQLQDPHCAWDQNTARCVDRNSWSGGHYIQNLVFGQSEQCPEGIIVSEAFEDIENGNNVSPAAIAVYPDGSPSSKQHTTLTLIFAVIIASLISLIVGVLIGVRATRWATSSDAHRSASSTSGSDYDSFGRARLTRHDSLTTATKIEHAYGPPSKTSIDATSLVMPMNAAHPMSISQHGSGINTPSRDKNAIVTSINQNTLPRDYKVKKVYL</sequence>
<dbReference type="FunFam" id="3.30.1680.10:FF:000016">
    <property type="entry name" value="Putative Semaphorin-6B"/>
    <property type="match status" value="1"/>
</dbReference>
<comment type="subcellular location">
    <subcellularLocation>
        <location evidence="1">Membrane</location>
    </subcellularLocation>
</comment>
<dbReference type="Proteomes" id="UP000494206">
    <property type="component" value="Unassembled WGS sequence"/>
</dbReference>
<dbReference type="SUPFAM" id="SSF103575">
    <property type="entry name" value="Plexin repeat"/>
    <property type="match status" value="1"/>
</dbReference>
<dbReference type="SMART" id="SM00630">
    <property type="entry name" value="Sema"/>
    <property type="match status" value="1"/>
</dbReference>
<feature type="chain" id="PRO_5035832193" description="Semaphorin-1A" evidence="14">
    <location>
        <begin position="21"/>
        <end position="712"/>
    </location>
</feature>
<dbReference type="PROSITE" id="PS51004">
    <property type="entry name" value="SEMA"/>
    <property type="match status" value="1"/>
</dbReference>
<evidence type="ECO:0000256" key="5">
    <source>
        <dbReference type="ARBA" id="ARBA00022782"/>
    </source>
</evidence>
<comment type="caution">
    <text evidence="16">The sequence shown here is derived from an EMBL/GenBank/DDBJ whole genome shotgun (WGS) entry which is preliminary data.</text>
</comment>
<keyword evidence="6" id="KW-0524">Neurogenesis</keyword>
<evidence type="ECO:0000256" key="11">
    <source>
        <dbReference type="ARBA" id="ARBA00074143"/>
    </source>
</evidence>
<dbReference type="AlphaFoldDB" id="A0A8S1F527"/>
<comment type="caution">
    <text evidence="12">Lacks conserved residue(s) required for the propagation of feature annotation.</text>
</comment>
<evidence type="ECO:0000256" key="14">
    <source>
        <dbReference type="SAM" id="SignalP"/>
    </source>
</evidence>
<dbReference type="GO" id="GO:0030215">
    <property type="term" value="F:semaphorin receptor binding"/>
    <property type="evidence" value="ECO:0007669"/>
    <property type="project" value="InterPro"/>
</dbReference>
<dbReference type="Pfam" id="PF01403">
    <property type="entry name" value="Sema"/>
    <property type="match status" value="1"/>
</dbReference>
<dbReference type="EMBL" id="CADEPM010000011">
    <property type="protein sequence ID" value="CAB3410909.1"/>
    <property type="molecule type" value="Genomic_DNA"/>
</dbReference>
<dbReference type="InterPro" id="IPR036352">
    <property type="entry name" value="Semap_dom_sf"/>
</dbReference>
<evidence type="ECO:0000259" key="15">
    <source>
        <dbReference type="PROSITE" id="PS51004"/>
    </source>
</evidence>
<evidence type="ECO:0000256" key="10">
    <source>
        <dbReference type="ARBA" id="ARBA00023180"/>
    </source>
</evidence>
<dbReference type="GO" id="GO:0071526">
    <property type="term" value="P:semaphorin-plexin signaling pathway"/>
    <property type="evidence" value="ECO:0007669"/>
    <property type="project" value="TreeGrafter"/>
</dbReference>
<feature type="signal peptide" evidence="14">
    <location>
        <begin position="1"/>
        <end position="20"/>
    </location>
</feature>
<evidence type="ECO:0000313" key="16">
    <source>
        <dbReference type="EMBL" id="CAB3410909.1"/>
    </source>
</evidence>
<dbReference type="SMART" id="SM00423">
    <property type="entry name" value="PSI"/>
    <property type="match status" value="1"/>
</dbReference>
<dbReference type="PANTHER" id="PTHR11036:SF127">
    <property type="entry name" value="SEMAPHORIN-1A"/>
    <property type="match status" value="1"/>
</dbReference>
<evidence type="ECO:0000256" key="8">
    <source>
        <dbReference type="ARBA" id="ARBA00023136"/>
    </source>
</evidence>
<keyword evidence="10" id="KW-0325">Glycoprotein</keyword>
<dbReference type="GO" id="GO:0045499">
    <property type="term" value="F:chemorepellent activity"/>
    <property type="evidence" value="ECO:0007669"/>
    <property type="project" value="TreeGrafter"/>
</dbReference>
<evidence type="ECO:0000256" key="4">
    <source>
        <dbReference type="ARBA" id="ARBA00022692"/>
    </source>
</evidence>
<keyword evidence="9" id="KW-1015">Disulfide bond</keyword>
<keyword evidence="5" id="KW-0221">Differentiation</keyword>
<gene>
    <name evidence="16" type="ORF">CBOVIS_LOCUS12360</name>
</gene>
<dbReference type="InterPro" id="IPR016201">
    <property type="entry name" value="PSI"/>
</dbReference>
<dbReference type="GO" id="GO:0005886">
    <property type="term" value="C:plasma membrane"/>
    <property type="evidence" value="ECO:0007669"/>
    <property type="project" value="TreeGrafter"/>
</dbReference>
<dbReference type="GO" id="GO:0030335">
    <property type="term" value="P:positive regulation of cell migration"/>
    <property type="evidence" value="ECO:0007669"/>
    <property type="project" value="TreeGrafter"/>
</dbReference>
<evidence type="ECO:0000256" key="12">
    <source>
        <dbReference type="PROSITE-ProRule" id="PRU00352"/>
    </source>
</evidence>
<dbReference type="FunFam" id="2.130.10.10:FF:001082">
    <property type="entry name" value="Protein CBR-SMP-1"/>
    <property type="match status" value="1"/>
</dbReference>
<dbReference type="SUPFAM" id="SSF101912">
    <property type="entry name" value="Sema domain"/>
    <property type="match status" value="1"/>
</dbReference>
<proteinExistence type="inferred from homology"/>
<evidence type="ECO:0000256" key="1">
    <source>
        <dbReference type="ARBA" id="ARBA00004370"/>
    </source>
</evidence>
<feature type="transmembrane region" description="Helical" evidence="13">
    <location>
        <begin position="581"/>
        <end position="603"/>
    </location>
</feature>
<accession>A0A8S1F527</accession>
<keyword evidence="14" id="KW-0732">Signal</keyword>
<evidence type="ECO:0000256" key="6">
    <source>
        <dbReference type="ARBA" id="ARBA00022902"/>
    </source>
</evidence>
<name>A0A8S1F527_9PELO</name>
<dbReference type="Pfam" id="PF01437">
    <property type="entry name" value="PSI"/>
    <property type="match status" value="1"/>
</dbReference>
<dbReference type="InterPro" id="IPR027231">
    <property type="entry name" value="Semaphorin"/>
</dbReference>
<dbReference type="InterPro" id="IPR001627">
    <property type="entry name" value="Semap_dom"/>
</dbReference>
<keyword evidence="4 13" id="KW-0812">Transmembrane</keyword>